<dbReference type="EMBL" id="CP042430">
    <property type="protein sequence ID" value="QEC46968.1"/>
    <property type="molecule type" value="Genomic_DNA"/>
</dbReference>
<keyword evidence="3" id="KW-1185">Reference proteome</keyword>
<sequence length="172" mass="19525">MAGSIEERVARLEDDAAIRRTWCDYLFGLDALDWDGLADVFTEDAGLEMVGLESYQPGSDRSYRGRPSIIEDFYRPVMEATAAPARGQFYTGHHGTNMKIELEGDEATTLAYFFEILGNTQLLVGTYQHRMRREPDRWRIAHLRIAIRYRARIEAEDFGGLSLAEVRAMAGV</sequence>
<evidence type="ECO:0000313" key="3">
    <source>
        <dbReference type="Proteomes" id="UP000321805"/>
    </source>
</evidence>
<dbReference type="Proteomes" id="UP000321805">
    <property type="component" value="Chromosome"/>
</dbReference>
<proteinExistence type="predicted"/>
<dbReference type="InterPro" id="IPR032710">
    <property type="entry name" value="NTF2-like_dom_sf"/>
</dbReference>
<gene>
    <name evidence="2" type="ORF">FSW04_04765</name>
</gene>
<protein>
    <submittedName>
        <fullName evidence="2">Nuclear transport factor 2 family protein</fullName>
    </submittedName>
</protein>
<feature type="domain" description="SnoaL-like" evidence="1">
    <location>
        <begin position="11"/>
        <end position="144"/>
    </location>
</feature>
<accession>A0A5B8U1X6</accession>
<dbReference type="AlphaFoldDB" id="A0A5B8U1X6"/>
<dbReference type="KEGG" id="bsol:FSW04_04765"/>
<reference evidence="2 3" key="1">
    <citation type="journal article" date="2018" name="J. Microbiol.">
        <title>Baekduia soli gen. nov., sp. nov., a novel bacterium isolated from the soil of Baekdu Mountain and proposal of a novel family name, Baekduiaceae fam. nov.</title>
        <authorList>
            <person name="An D.S."/>
            <person name="Siddiqi M.Z."/>
            <person name="Kim K.H."/>
            <person name="Yu H.S."/>
            <person name="Im W.T."/>
        </authorList>
    </citation>
    <scope>NUCLEOTIDE SEQUENCE [LARGE SCALE GENOMIC DNA]</scope>
    <source>
        <strain evidence="2 3">BR7-21</strain>
    </source>
</reference>
<dbReference type="RefSeq" id="WP_146916799.1">
    <property type="nucleotide sequence ID" value="NZ_CP042430.1"/>
</dbReference>
<evidence type="ECO:0000313" key="2">
    <source>
        <dbReference type="EMBL" id="QEC46968.1"/>
    </source>
</evidence>
<dbReference type="OrthoDB" id="4941530at2"/>
<name>A0A5B8U1X6_9ACTN</name>
<dbReference type="SUPFAM" id="SSF54427">
    <property type="entry name" value="NTF2-like"/>
    <property type="match status" value="1"/>
</dbReference>
<dbReference type="Gene3D" id="3.10.450.50">
    <property type="match status" value="1"/>
</dbReference>
<evidence type="ECO:0000259" key="1">
    <source>
        <dbReference type="Pfam" id="PF13577"/>
    </source>
</evidence>
<organism evidence="2 3">
    <name type="scientific">Baekduia soli</name>
    <dbReference type="NCBI Taxonomy" id="496014"/>
    <lineage>
        <taxon>Bacteria</taxon>
        <taxon>Bacillati</taxon>
        <taxon>Actinomycetota</taxon>
        <taxon>Thermoleophilia</taxon>
        <taxon>Solirubrobacterales</taxon>
        <taxon>Baekduiaceae</taxon>
        <taxon>Baekduia</taxon>
    </lineage>
</organism>
<dbReference type="InterPro" id="IPR037401">
    <property type="entry name" value="SnoaL-like"/>
</dbReference>
<dbReference type="Pfam" id="PF13577">
    <property type="entry name" value="SnoaL_4"/>
    <property type="match status" value="1"/>
</dbReference>